<sequence>MSELPALDRAALGAAVRDRLAAVPGIFHMPAPIDIFLLRNFLSGEECAGLIALIDADRQPSTLFAPDRDPAFRTSESCNLKRSEPLVHAIEQRLSTLTGIDPAYGETVQGQRYAPGQQFKPHHDFFHTDQPYWPHQEKIGGQRTWTAMIFLNQPETGGQTDFPEAGIRVTPRTGNLLAWNNLDALGEPELRTLHQGLPVEAGMKYVITKWFRERPWG</sequence>
<dbReference type="InterPro" id="IPR044862">
    <property type="entry name" value="Pro_4_hyd_alph_FE2OG_OXY"/>
</dbReference>
<dbReference type="InterPro" id="IPR045054">
    <property type="entry name" value="P4HA-like"/>
</dbReference>
<dbReference type="PANTHER" id="PTHR10869">
    <property type="entry name" value="PROLYL 4-HYDROXYLASE ALPHA SUBUNIT"/>
    <property type="match status" value="1"/>
</dbReference>
<accession>A0A1X7FZJ4</accession>
<dbReference type="STRING" id="941907.SAMN06295910_0528"/>
<organism evidence="8 9">
    <name type="scientific">Allosphingosinicella indica</name>
    <dbReference type="NCBI Taxonomy" id="941907"/>
    <lineage>
        <taxon>Bacteria</taxon>
        <taxon>Pseudomonadati</taxon>
        <taxon>Pseudomonadota</taxon>
        <taxon>Alphaproteobacteria</taxon>
        <taxon>Sphingomonadales</taxon>
        <taxon>Sphingomonadaceae</taxon>
        <taxon>Allosphingosinicella</taxon>
    </lineage>
</organism>
<dbReference type="OrthoDB" id="269774at2"/>
<dbReference type="RefSeq" id="WP_085217393.1">
    <property type="nucleotide sequence ID" value="NZ_LT840185.1"/>
</dbReference>
<evidence type="ECO:0000256" key="4">
    <source>
        <dbReference type="ARBA" id="ARBA00022964"/>
    </source>
</evidence>
<evidence type="ECO:0000256" key="1">
    <source>
        <dbReference type="ARBA" id="ARBA00001961"/>
    </source>
</evidence>
<reference evidence="9" key="1">
    <citation type="submission" date="2017-04" db="EMBL/GenBank/DDBJ databases">
        <authorList>
            <person name="Varghese N."/>
            <person name="Submissions S."/>
        </authorList>
    </citation>
    <scope>NUCLEOTIDE SEQUENCE [LARGE SCALE GENOMIC DNA]</scope>
    <source>
        <strain evidence="9">Dd16</strain>
    </source>
</reference>
<dbReference type="PROSITE" id="PS51471">
    <property type="entry name" value="FE2OG_OXY"/>
    <property type="match status" value="1"/>
</dbReference>
<dbReference type="GO" id="GO:0005506">
    <property type="term" value="F:iron ion binding"/>
    <property type="evidence" value="ECO:0007669"/>
    <property type="project" value="InterPro"/>
</dbReference>
<dbReference type="InterPro" id="IPR006620">
    <property type="entry name" value="Pro_4_hyd_alph"/>
</dbReference>
<dbReference type="PANTHER" id="PTHR10869:SF246">
    <property type="entry name" value="TRANSMEMBRANE PROLYL 4-HYDROXYLASE"/>
    <property type="match status" value="1"/>
</dbReference>
<evidence type="ECO:0000256" key="2">
    <source>
        <dbReference type="ARBA" id="ARBA00022723"/>
    </source>
</evidence>
<evidence type="ECO:0000313" key="9">
    <source>
        <dbReference type="Proteomes" id="UP000192934"/>
    </source>
</evidence>
<dbReference type="GO" id="GO:0031418">
    <property type="term" value="F:L-ascorbic acid binding"/>
    <property type="evidence" value="ECO:0007669"/>
    <property type="project" value="UniProtKB-KW"/>
</dbReference>
<proteinExistence type="predicted"/>
<dbReference type="Pfam" id="PF13640">
    <property type="entry name" value="2OG-FeII_Oxy_3"/>
    <property type="match status" value="1"/>
</dbReference>
<evidence type="ECO:0000259" key="7">
    <source>
        <dbReference type="PROSITE" id="PS51471"/>
    </source>
</evidence>
<dbReference type="AlphaFoldDB" id="A0A1X7FZJ4"/>
<keyword evidence="3" id="KW-0847">Vitamin C</keyword>
<dbReference type="SMART" id="SM00702">
    <property type="entry name" value="P4Hc"/>
    <property type="match status" value="1"/>
</dbReference>
<gene>
    <name evidence="8" type="ORF">SAMN06295910_0528</name>
</gene>
<keyword evidence="4" id="KW-0223">Dioxygenase</keyword>
<comment type="cofactor">
    <cofactor evidence="1">
        <name>L-ascorbate</name>
        <dbReference type="ChEBI" id="CHEBI:38290"/>
    </cofactor>
</comment>
<dbReference type="EMBL" id="LT840185">
    <property type="protein sequence ID" value="SMF61538.1"/>
    <property type="molecule type" value="Genomic_DNA"/>
</dbReference>
<evidence type="ECO:0000313" key="8">
    <source>
        <dbReference type="EMBL" id="SMF61538.1"/>
    </source>
</evidence>
<protein>
    <submittedName>
        <fullName evidence="8">Prolyl 4-hydroxylase</fullName>
    </submittedName>
</protein>
<keyword evidence="6" id="KW-0408">Iron</keyword>
<evidence type="ECO:0000256" key="5">
    <source>
        <dbReference type="ARBA" id="ARBA00023002"/>
    </source>
</evidence>
<keyword evidence="9" id="KW-1185">Reference proteome</keyword>
<evidence type="ECO:0000256" key="3">
    <source>
        <dbReference type="ARBA" id="ARBA00022896"/>
    </source>
</evidence>
<dbReference type="Proteomes" id="UP000192934">
    <property type="component" value="Chromosome I"/>
</dbReference>
<dbReference type="InterPro" id="IPR005123">
    <property type="entry name" value="Oxoglu/Fe-dep_dioxygenase_dom"/>
</dbReference>
<keyword evidence="2" id="KW-0479">Metal-binding</keyword>
<name>A0A1X7FZJ4_9SPHN</name>
<keyword evidence="5" id="KW-0560">Oxidoreductase</keyword>
<feature type="domain" description="Fe2OG dioxygenase" evidence="7">
    <location>
        <begin position="104"/>
        <end position="213"/>
    </location>
</feature>
<evidence type="ECO:0000256" key="6">
    <source>
        <dbReference type="ARBA" id="ARBA00023004"/>
    </source>
</evidence>
<dbReference type="GO" id="GO:0016705">
    <property type="term" value="F:oxidoreductase activity, acting on paired donors, with incorporation or reduction of molecular oxygen"/>
    <property type="evidence" value="ECO:0007669"/>
    <property type="project" value="InterPro"/>
</dbReference>
<dbReference type="GO" id="GO:0051213">
    <property type="term" value="F:dioxygenase activity"/>
    <property type="evidence" value="ECO:0007669"/>
    <property type="project" value="UniProtKB-KW"/>
</dbReference>
<dbReference type="Gene3D" id="2.60.120.620">
    <property type="entry name" value="q2cbj1_9rhob like domain"/>
    <property type="match status" value="1"/>
</dbReference>